<dbReference type="GO" id="GO:0005737">
    <property type="term" value="C:cytoplasm"/>
    <property type="evidence" value="ECO:0007669"/>
    <property type="project" value="InterPro"/>
</dbReference>
<evidence type="ECO:0000256" key="1">
    <source>
        <dbReference type="ARBA" id="ARBA00006697"/>
    </source>
</evidence>
<dbReference type="Pfam" id="PF03114">
    <property type="entry name" value="BAR"/>
    <property type="match status" value="1"/>
</dbReference>
<protein>
    <recommendedName>
        <fullName evidence="10">SH3 domain-containing GRB2-like protein B1</fullName>
    </recommendedName>
</protein>
<dbReference type="SUPFAM" id="SSF103657">
    <property type="entry name" value="BAR/IMD domain-like"/>
    <property type="match status" value="1"/>
</dbReference>
<dbReference type="InterPro" id="IPR001452">
    <property type="entry name" value="SH3_domain"/>
</dbReference>
<reference evidence="8" key="1">
    <citation type="submission" date="2022-11" db="UniProtKB">
        <authorList>
            <consortium name="EnsemblMetazoa"/>
        </authorList>
    </citation>
    <scope>IDENTIFICATION</scope>
</reference>
<evidence type="ECO:0000259" key="6">
    <source>
        <dbReference type="PROSITE" id="PS50002"/>
    </source>
</evidence>
<name>A0A913WQ48_EXADI</name>
<dbReference type="KEGG" id="epa:110231706"/>
<feature type="domain" description="SH3" evidence="6">
    <location>
        <begin position="317"/>
        <end position="377"/>
    </location>
</feature>
<dbReference type="InterPro" id="IPR036028">
    <property type="entry name" value="SH3-like_dom_sf"/>
</dbReference>
<proteinExistence type="inferred from homology"/>
<dbReference type="InterPro" id="IPR027267">
    <property type="entry name" value="AH/BAR_dom_sf"/>
</dbReference>
<dbReference type="RefSeq" id="XP_020892411.1">
    <property type="nucleotide sequence ID" value="XM_021036752.2"/>
</dbReference>
<dbReference type="SMART" id="SM00721">
    <property type="entry name" value="BAR"/>
    <property type="match status" value="1"/>
</dbReference>
<evidence type="ECO:0000256" key="3">
    <source>
        <dbReference type="PROSITE-ProRule" id="PRU00192"/>
    </source>
</evidence>
<dbReference type="OMA" id="DWIMAER"/>
<dbReference type="PANTHER" id="PTHR14167">
    <property type="entry name" value="SH3 DOMAIN-CONTAINING"/>
    <property type="match status" value="1"/>
</dbReference>
<evidence type="ECO:0008006" key="10">
    <source>
        <dbReference type="Google" id="ProtNLM"/>
    </source>
</evidence>
<dbReference type="PROSITE" id="PS51021">
    <property type="entry name" value="BAR"/>
    <property type="match status" value="1"/>
</dbReference>
<feature type="coiled-coil region" evidence="4">
    <location>
        <begin position="208"/>
        <end position="242"/>
    </location>
</feature>
<feature type="region of interest" description="Disordered" evidence="5">
    <location>
        <begin position="289"/>
        <end position="315"/>
    </location>
</feature>
<dbReference type="PROSITE" id="PS50002">
    <property type="entry name" value="SH3"/>
    <property type="match status" value="1"/>
</dbReference>
<keyword evidence="9" id="KW-1185">Reference proteome</keyword>
<evidence type="ECO:0000256" key="2">
    <source>
        <dbReference type="ARBA" id="ARBA00022443"/>
    </source>
</evidence>
<dbReference type="EnsemblMetazoa" id="XM_021036752.2">
    <property type="protein sequence ID" value="XP_020892411.1"/>
    <property type="gene ID" value="LOC110231706"/>
</dbReference>
<evidence type="ECO:0000259" key="7">
    <source>
        <dbReference type="PROSITE" id="PS51021"/>
    </source>
</evidence>
<dbReference type="Proteomes" id="UP000887567">
    <property type="component" value="Unplaced"/>
</dbReference>
<dbReference type="InterPro" id="IPR050384">
    <property type="entry name" value="Endophilin_SH3RF"/>
</dbReference>
<dbReference type="GO" id="GO:0061024">
    <property type="term" value="P:membrane organization"/>
    <property type="evidence" value="ECO:0007669"/>
    <property type="project" value="TreeGrafter"/>
</dbReference>
<dbReference type="OrthoDB" id="14167at2759"/>
<evidence type="ECO:0000313" key="9">
    <source>
        <dbReference type="Proteomes" id="UP000887567"/>
    </source>
</evidence>
<organism evidence="8 9">
    <name type="scientific">Exaiptasia diaphana</name>
    <name type="common">Tropical sea anemone</name>
    <name type="synonym">Aiptasia pulchella</name>
    <dbReference type="NCBI Taxonomy" id="2652724"/>
    <lineage>
        <taxon>Eukaryota</taxon>
        <taxon>Metazoa</taxon>
        <taxon>Cnidaria</taxon>
        <taxon>Anthozoa</taxon>
        <taxon>Hexacorallia</taxon>
        <taxon>Actiniaria</taxon>
        <taxon>Aiptasiidae</taxon>
        <taxon>Exaiptasia</taxon>
    </lineage>
</organism>
<dbReference type="InterPro" id="IPR004148">
    <property type="entry name" value="BAR_dom"/>
</dbReference>
<dbReference type="CDD" id="cd07594">
    <property type="entry name" value="BAR_Endophilin_B"/>
    <property type="match status" value="1"/>
</dbReference>
<dbReference type="Pfam" id="PF14604">
    <property type="entry name" value="SH3_9"/>
    <property type="match status" value="1"/>
</dbReference>
<dbReference type="SMART" id="SM00326">
    <property type="entry name" value="SH3"/>
    <property type="match status" value="1"/>
</dbReference>
<feature type="domain" description="BAR" evidence="7">
    <location>
        <begin position="39"/>
        <end position="295"/>
    </location>
</feature>
<keyword evidence="4" id="KW-0175">Coiled coil</keyword>
<evidence type="ECO:0000256" key="5">
    <source>
        <dbReference type="SAM" id="MobiDB-lite"/>
    </source>
</evidence>
<dbReference type="Gene3D" id="1.20.1270.60">
    <property type="entry name" value="Arfaptin homology (AH) domain/BAR domain"/>
    <property type="match status" value="1"/>
</dbReference>
<sequence>MSISKNHFSSFTMADFSDSMKKFGAASSTFFNRAKQYTEEQFGKSEATVLDARFMSLNEKADRTKCRTEQLLRQTETLLQPNIGYRAEEYLLDKLEKKKPERNTNLQTLGQFMRDAGHEFGPGTSYGSALIKVGTTEQMLGASEKEFMKKTDSHFLHPLRSFLEGDMKTIAAERRTLFAKRLDLDSCKAKVKKAQSPEKMQQMHSAAAKNKNTNSLFLINELDQAEQELRVAQAEFDRQYEVTKLLLDGINTAHASHHRALLSFVEAQAQYYAQCHQYMQDLQRQLGSPPGDIMPPVAAPTAPPSAGKDMSGLPKPAQTRKAKVLYDYDAADDSELSLLSDEILTVYSLPGMDNDWMMGERGQQRGRVPVTYLELID</sequence>
<dbReference type="Gene3D" id="2.30.30.40">
    <property type="entry name" value="SH3 Domains"/>
    <property type="match status" value="1"/>
</dbReference>
<evidence type="ECO:0000256" key="4">
    <source>
        <dbReference type="SAM" id="Coils"/>
    </source>
</evidence>
<dbReference type="CDD" id="cd11802">
    <property type="entry name" value="SH3_Endophilin_B"/>
    <property type="match status" value="1"/>
</dbReference>
<evidence type="ECO:0000313" key="8">
    <source>
        <dbReference type="EnsemblMetazoa" id="XP_020892411.1"/>
    </source>
</evidence>
<dbReference type="AlphaFoldDB" id="A0A913WQ48"/>
<dbReference type="GO" id="GO:0016020">
    <property type="term" value="C:membrane"/>
    <property type="evidence" value="ECO:0007669"/>
    <property type="project" value="TreeGrafter"/>
</dbReference>
<dbReference type="SUPFAM" id="SSF50044">
    <property type="entry name" value="SH3-domain"/>
    <property type="match status" value="1"/>
</dbReference>
<keyword evidence="2 3" id="KW-0728">SH3 domain</keyword>
<dbReference type="GeneID" id="110231706"/>
<accession>A0A913WQ48</accession>
<comment type="similarity">
    <text evidence="1">Belongs to the endophilin family.</text>
</comment>
<dbReference type="PANTHER" id="PTHR14167:SF76">
    <property type="entry name" value="ENDOPHILIN B, ISOFORM A"/>
    <property type="match status" value="1"/>
</dbReference>